<evidence type="ECO:0000256" key="2">
    <source>
        <dbReference type="ARBA" id="ARBA00012438"/>
    </source>
</evidence>
<dbReference type="EC" id="2.7.13.3" evidence="2"/>
<dbReference type="PANTHER" id="PTHR43304:SF1">
    <property type="entry name" value="PAC DOMAIN-CONTAINING PROTEIN"/>
    <property type="match status" value="1"/>
</dbReference>
<dbReference type="Pfam" id="PF08447">
    <property type="entry name" value="PAS_3"/>
    <property type="match status" value="1"/>
</dbReference>
<dbReference type="PROSITE" id="PS50112">
    <property type="entry name" value="PAS"/>
    <property type="match status" value="1"/>
</dbReference>
<evidence type="ECO:0000313" key="8">
    <source>
        <dbReference type="EMBL" id="PSR64122.1"/>
    </source>
</evidence>
<gene>
    <name evidence="8" type="ORF">C8259_09895</name>
</gene>
<dbReference type="PANTHER" id="PTHR43304">
    <property type="entry name" value="PHYTOCHROME-LIKE PROTEIN CPH1"/>
    <property type="match status" value="1"/>
</dbReference>
<dbReference type="InterPro" id="IPR035965">
    <property type="entry name" value="PAS-like_dom_sf"/>
</dbReference>
<feature type="domain" description="ANTAR" evidence="7">
    <location>
        <begin position="142"/>
        <end position="203"/>
    </location>
</feature>
<comment type="catalytic activity">
    <reaction evidence="1">
        <text>ATP + protein L-histidine = ADP + protein N-phospho-L-histidine.</text>
        <dbReference type="EC" id="2.7.13.3"/>
    </reaction>
</comment>
<dbReference type="Gene3D" id="1.10.10.10">
    <property type="entry name" value="Winged helix-like DNA-binding domain superfamily/Winged helix DNA-binding domain"/>
    <property type="match status" value="1"/>
</dbReference>
<dbReference type="PROSITE" id="PS51257">
    <property type="entry name" value="PROKAR_LIPOPROTEIN"/>
    <property type="match status" value="1"/>
</dbReference>
<proteinExistence type="predicted"/>
<comment type="caution">
    <text evidence="8">The sequence shown here is derived from an EMBL/GenBank/DDBJ whole genome shotgun (WGS) entry which is preliminary data.</text>
</comment>
<accession>A0A2T2Z8N9</accession>
<dbReference type="Gene3D" id="3.30.450.20">
    <property type="entry name" value="PAS domain"/>
    <property type="match status" value="1"/>
</dbReference>
<keyword evidence="3" id="KW-0597">Phosphoprotein</keyword>
<dbReference type="InterPro" id="IPR036388">
    <property type="entry name" value="WH-like_DNA-bd_sf"/>
</dbReference>
<protein>
    <recommendedName>
        <fullName evidence="2">histidine kinase</fullName>
        <ecNumber evidence="2">2.7.13.3</ecNumber>
    </recommendedName>
</protein>
<reference evidence="8 9" key="1">
    <citation type="submission" date="2018-02" db="EMBL/GenBank/DDBJ databases">
        <title>8 Nocardia nova and 1 Nocardia cyriacigeorgica strain used for evolution to TMP-SMX.</title>
        <authorList>
            <person name="Mehta H."/>
            <person name="Weng J."/>
            <person name="Shamoo Y."/>
        </authorList>
    </citation>
    <scope>NUCLEOTIDE SEQUENCE [LARGE SCALE GENOMIC DNA]</scope>
    <source>
        <strain evidence="8 9">ATCC 33727</strain>
    </source>
</reference>
<dbReference type="GO" id="GO:0004673">
    <property type="term" value="F:protein histidine kinase activity"/>
    <property type="evidence" value="ECO:0007669"/>
    <property type="project" value="UniProtKB-EC"/>
</dbReference>
<evidence type="ECO:0000256" key="1">
    <source>
        <dbReference type="ARBA" id="ARBA00000085"/>
    </source>
</evidence>
<sequence>MQRILWNVSTEQSPRIAPLDPLTSVLGAQSCDHVGWFRFWFADQRWEWSDEVAQMYGYQGADTEPTTELLISHKHPDDREELAASIATSVKTGDPICGQHRIVDADGATHEIIVVGEQLTDDDGTVVGASGYFVDVTETIAEERNDALSEVLPEVIESRAVIEQAKGALTLAYGISPEQAFRVLSWRSQETNTKLRDLAAQFVQEFRRLNGENTTLRSRVDHIVLTAHRLIPHD</sequence>
<name>A0A2T2Z8N9_9NOCA</name>
<dbReference type="InterPro" id="IPR013655">
    <property type="entry name" value="PAS_fold_3"/>
</dbReference>
<evidence type="ECO:0000256" key="5">
    <source>
        <dbReference type="ARBA" id="ARBA00022777"/>
    </source>
</evidence>
<organism evidence="8 9">
    <name type="scientific">Nocardia nova</name>
    <dbReference type="NCBI Taxonomy" id="37330"/>
    <lineage>
        <taxon>Bacteria</taxon>
        <taxon>Bacillati</taxon>
        <taxon>Actinomycetota</taxon>
        <taxon>Actinomycetes</taxon>
        <taxon>Mycobacteriales</taxon>
        <taxon>Nocardiaceae</taxon>
        <taxon>Nocardia</taxon>
    </lineage>
</organism>
<dbReference type="NCBIfam" id="TIGR00229">
    <property type="entry name" value="sensory_box"/>
    <property type="match status" value="1"/>
</dbReference>
<evidence type="ECO:0000313" key="9">
    <source>
        <dbReference type="Proteomes" id="UP000241647"/>
    </source>
</evidence>
<evidence type="ECO:0000259" key="7">
    <source>
        <dbReference type="PROSITE" id="PS50921"/>
    </source>
</evidence>
<dbReference type="InterPro" id="IPR000014">
    <property type="entry name" value="PAS"/>
</dbReference>
<dbReference type="SMART" id="SM01012">
    <property type="entry name" value="ANTAR"/>
    <property type="match status" value="1"/>
</dbReference>
<dbReference type="Pfam" id="PF03861">
    <property type="entry name" value="ANTAR"/>
    <property type="match status" value="1"/>
</dbReference>
<dbReference type="GO" id="GO:0003723">
    <property type="term" value="F:RNA binding"/>
    <property type="evidence" value="ECO:0007669"/>
    <property type="project" value="InterPro"/>
</dbReference>
<dbReference type="AlphaFoldDB" id="A0A2T2Z8N9"/>
<dbReference type="EMBL" id="PYHS01000004">
    <property type="protein sequence ID" value="PSR64122.1"/>
    <property type="molecule type" value="Genomic_DNA"/>
</dbReference>
<evidence type="ECO:0000259" key="6">
    <source>
        <dbReference type="PROSITE" id="PS50112"/>
    </source>
</evidence>
<feature type="domain" description="PAS" evidence="6">
    <location>
        <begin position="48"/>
        <end position="93"/>
    </location>
</feature>
<dbReference type="CDD" id="cd00130">
    <property type="entry name" value="PAS"/>
    <property type="match status" value="1"/>
</dbReference>
<dbReference type="PROSITE" id="PS50921">
    <property type="entry name" value="ANTAR"/>
    <property type="match status" value="1"/>
</dbReference>
<keyword evidence="5" id="KW-0418">Kinase</keyword>
<evidence type="ECO:0000256" key="4">
    <source>
        <dbReference type="ARBA" id="ARBA00022679"/>
    </source>
</evidence>
<evidence type="ECO:0000256" key="3">
    <source>
        <dbReference type="ARBA" id="ARBA00022553"/>
    </source>
</evidence>
<dbReference type="InterPro" id="IPR052162">
    <property type="entry name" value="Sensor_kinase/Photoreceptor"/>
</dbReference>
<dbReference type="InterPro" id="IPR005561">
    <property type="entry name" value="ANTAR"/>
</dbReference>
<dbReference type="SUPFAM" id="SSF55785">
    <property type="entry name" value="PYP-like sensor domain (PAS domain)"/>
    <property type="match status" value="1"/>
</dbReference>
<keyword evidence="4" id="KW-0808">Transferase</keyword>
<dbReference type="Proteomes" id="UP000241647">
    <property type="component" value="Unassembled WGS sequence"/>
</dbReference>